<organism evidence="6 7">
    <name type="scientific">Ectocarpus siliculosus</name>
    <name type="common">Brown alga</name>
    <name type="synonym">Conferva siliculosa</name>
    <dbReference type="NCBI Taxonomy" id="2880"/>
    <lineage>
        <taxon>Eukaryota</taxon>
        <taxon>Sar</taxon>
        <taxon>Stramenopiles</taxon>
        <taxon>Ochrophyta</taxon>
        <taxon>PX clade</taxon>
        <taxon>Phaeophyceae</taxon>
        <taxon>Ectocarpales</taxon>
        <taxon>Ectocarpaceae</taxon>
        <taxon>Ectocarpus</taxon>
    </lineage>
</organism>
<dbReference type="GO" id="GO:0000981">
    <property type="term" value="F:DNA-binding transcription factor activity, RNA polymerase II-specific"/>
    <property type="evidence" value="ECO:0007669"/>
    <property type="project" value="TreeGrafter"/>
</dbReference>
<feature type="compositionally biased region" description="Polar residues" evidence="3">
    <location>
        <begin position="561"/>
        <end position="571"/>
    </location>
</feature>
<dbReference type="AlphaFoldDB" id="D8LAU7"/>
<feature type="region of interest" description="Disordered" evidence="3">
    <location>
        <begin position="155"/>
        <end position="198"/>
    </location>
</feature>
<dbReference type="SMART" id="SM00717">
    <property type="entry name" value="SANT"/>
    <property type="match status" value="2"/>
</dbReference>
<feature type="region of interest" description="Disordered" evidence="3">
    <location>
        <begin position="738"/>
        <end position="765"/>
    </location>
</feature>
<evidence type="ECO:0000259" key="5">
    <source>
        <dbReference type="PROSITE" id="PS51294"/>
    </source>
</evidence>
<accession>D8LAU7</accession>
<dbReference type="PANTHER" id="PTHR45614">
    <property type="entry name" value="MYB PROTEIN-RELATED"/>
    <property type="match status" value="1"/>
</dbReference>
<feature type="compositionally biased region" description="Low complexity" evidence="3">
    <location>
        <begin position="330"/>
        <end position="339"/>
    </location>
</feature>
<feature type="compositionally biased region" description="Basic residues" evidence="3">
    <location>
        <begin position="299"/>
        <end position="318"/>
    </location>
</feature>
<keyword evidence="2" id="KW-0238">DNA-binding</keyword>
<name>D8LAU7_ECTSI</name>
<dbReference type="GO" id="GO:0005634">
    <property type="term" value="C:nucleus"/>
    <property type="evidence" value="ECO:0007669"/>
    <property type="project" value="TreeGrafter"/>
</dbReference>
<feature type="domain" description="HTH myb-type" evidence="5">
    <location>
        <begin position="16"/>
        <end position="66"/>
    </location>
</feature>
<dbReference type="STRING" id="2880.D8LAU7"/>
<feature type="region of interest" description="Disordered" evidence="3">
    <location>
        <begin position="486"/>
        <end position="512"/>
    </location>
</feature>
<dbReference type="InterPro" id="IPR050560">
    <property type="entry name" value="MYB_TF"/>
</dbReference>
<feature type="compositionally biased region" description="Gly residues" evidence="3">
    <location>
        <begin position="494"/>
        <end position="506"/>
    </location>
</feature>
<dbReference type="Pfam" id="PF13921">
    <property type="entry name" value="Myb_DNA-bind_6"/>
    <property type="match status" value="1"/>
</dbReference>
<evidence type="ECO:0000313" key="6">
    <source>
        <dbReference type="EMBL" id="CBN76456.1"/>
    </source>
</evidence>
<dbReference type="SUPFAM" id="SSF46689">
    <property type="entry name" value="Homeodomain-like"/>
    <property type="match status" value="1"/>
</dbReference>
<proteinExistence type="predicted"/>
<feature type="region of interest" description="Disordered" evidence="3">
    <location>
        <begin position="619"/>
        <end position="654"/>
    </location>
</feature>
<feature type="region of interest" description="Disordered" evidence="3">
    <location>
        <begin position="383"/>
        <end position="466"/>
    </location>
</feature>
<dbReference type="OrthoDB" id="2143914at2759"/>
<feature type="compositionally biased region" description="Gly residues" evidence="3">
    <location>
        <begin position="547"/>
        <end position="557"/>
    </location>
</feature>
<feature type="domain" description="Myb-like" evidence="4">
    <location>
        <begin position="16"/>
        <end position="62"/>
    </location>
</feature>
<dbReference type="eggNOG" id="KOG0048">
    <property type="taxonomic scope" value="Eukaryota"/>
</dbReference>
<dbReference type="PROSITE" id="PS51294">
    <property type="entry name" value="HTH_MYB"/>
    <property type="match status" value="2"/>
</dbReference>
<dbReference type="Proteomes" id="UP000002630">
    <property type="component" value="Linkage Group LG01"/>
</dbReference>
<dbReference type="Gene3D" id="1.10.10.60">
    <property type="entry name" value="Homeodomain-like"/>
    <property type="match status" value="2"/>
</dbReference>
<feature type="region of interest" description="Disordered" evidence="3">
    <location>
        <begin position="239"/>
        <end position="370"/>
    </location>
</feature>
<dbReference type="PROSITE" id="PS50090">
    <property type="entry name" value="MYB_LIKE"/>
    <property type="match status" value="2"/>
</dbReference>
<dbReference type="InterPro" id="IPR001005">
    <property type="entry name" value="SANT/Myb"/>
</dbReference>
<feature type="region of interest" description="Disordered" evidence="3">
    <location>
        <begin position="530"/>
        <end position="593"/>
    </location>
</feature>
<dbReference type="InParanoid" id="D8LAU7"/>
<keyword evidence="7" id="KW-1185">Reference proteome</keyword>
<gene>
    <name evidence="6" type="ORF">Esi_0000_0035</name>
</gene>
<dbReference type="EMBL" id="FN649726">
    <property type="protein sequence ID" value="CBN76456.1"/>
    <property type="molecule type" value="Genomic_DNA"/>
</dbReference>
<dbReference type="GO" id="GO:0000978">
    <property type="term" value="F:RNA polymerase II cis-regulatory region sequence-specific DNA binding"/>
    <property type="evidence" value="ECO:0007669"/>
    <property type="project" value="TreeGrafter"/>
</dbReference>
<feature type="compositionally biased region" description="Low complexity" evidence="3">
    <location>
        <begin position="239"/>
        <end position="249"/>
    </location>
</feature>
<feature type="compositionally biased region" description="Gly residues" evidence="3">
    <location>
        <begin position="430"/>
        <end position="451"/>
    </location>
</feature>
<dbReference type="InterPro" id="IPR017930">
    <property type="entry name" value="Myb_dom"/>
</dbReference>
<evidence type="ECO:0000256" key="3">
    <source>
        <dbReference type="SAM" id="MobiDB-lite"/>
    </source>
</evidence>
<dbReference type="PANTHER" id="PTHR45614:SF274">
    <property type="entry name" value="MYB-LIKE DNA-BINDING PROTEIN"/>
    <property type="match status" value="1"/>
</dbReference>
<feature type="region of interest" description="Disordered" evidence="3">
    <location>
        <begin position="678"/>
        <end position="700"/>
    </location>
</feature>
<dbReference type="CDD" id="cd00167">
    <property type="entry name" value="SANT"/>
    <property type="match status" value="2"/>
</dbReference>
<evidence type="ECO:0000313" key="7">
    <source>
        <dbReference type="Proteomes" id="UP000002630"/>
    </source>
</evidence>
<feature type="compositionally biased region" description="Low complexity" evidence="3">
    <location>
        <begin position="189"/>
        <end position="198"/>
    </location>
</feature>
<feature type="domain" description="HTH myb-type" evidence="5">
    <location>
        <begin position="68"/>
        <end position="117"/>
    </location>
</feature>
<feature type="compositionally biased region" description="Low complexity" evidence="3">
    <location>
        <begin position="682"/>
        <end position="700"/>
    </location>
</feature>
<dbReference type="FunFam" id="1.10.10.60:FF:000010">
    <property type="entry name" value="Transcriptional activator Myb isoform A"/>
    <property type="match status" value="1"/>
</dbReference>
<evidence type="ECO:0000256" key="1">
    <source>
        <dbReference type="ARBA" id="ARBA00022737"/>
    </source>
</evidence>
<dbReference type="OMA" id="HEDHTIL"/>
<evidence type="ECO:0000259" key="4">
    <source>
        <dbReference type="PROSITE" id="PS50090"/>
    </source>
</evidence>
<dbReference type="EMBL" id="FN647682">
    <property type="protein sequence ID" value="CBN76456.1"/>
    <property type="molecule type" value="Genomic_DNA"/>
</dbReference>
<keyword evidence="1" id="KW-0677">Repeat</keyword>
<dbReference type="InterPro" id="IPR009057">
    <property type="entry name" value="Homeodomain-like_sf"/>
</dbReference>
<feature type="domain" description="Myb-like" evidence="4">
    <location>
        <begin position="63"/>
        <end position="113"/>
    </location>
</feature>
<sequence>MQCFHRWTKVFNGGTKGPWSPEDDARVAELVGQIGAKKWSCIAAQLPGRTGKQCRERWHNHLNPHISKVPWSEHEDHTILIQHQKLGNKWAEIAKVMPGRTDNAIKNHWNSSMKRKAEIVFARTDLTPNSPEFEGHGFKNVIDIALAAVRGRITVSNPNEPATRRGRPPRKRIEVDGVVQPTTSKSRQPANASKPQAAATATATAAASASPSSSAAASFARAQAAAAATAAAAVAPAASAAAPPSASRAGGAGRGRPAIGTTGEPDSASRSRRRGQQPRQADSSEDEMGDNAQASAGKGRGKGVRGPRKQPKRGRRRAGAAGDGAKRPSRSSSSAGSEESFADGQARAGWEPLTPDKRLRAAGSSPMGVMTGLSKRIHDVSFKDRGSASPSLHSFFPNTPGGTGMSQYSSLNDVTLPAWDTPKNKRRQPGGMGRFHGGSASGGGSGSGGGPAADTPDMSPLWGGRHNGASPALSAITAADISPYHVEDATLRTPGGGRRGGNGGGNDADDTRDEFMDISSAARDLREFKASAGGHRAPSSAEASRGRSGGVQAGRGKGSPRTRSSQSTTNRMFGRGGSNIGGSPAQDSPSYHMMAGCESDGCMSDNDQSFLPKRKLDQLAATPNSRSSGGDVDGFFASGSSPEDGSGGVSGGYQVRDARAGGGAAVTPVVKRRAILYDRSPAENNNGGKSSGGTNAAATGASGASAAAGAAATTAATAATNDTEAAAAAASALLAVRSSDGPKRTGGIGRDAGSPPAPATLSLMDFCRSSPATTLMS</sequence>
<reference evidence="6 7" key="1">
    <citation type="journal article" date="2010" name="Nature">
        <title>The Ectocarpus genome and the independent evolution of multicellularity in brown algae.</title>
        <authorList>
            <person name="Cock J.M."/>
            <person name="Sterck L."/>
            <person name="Rouze P."/>
            <person name="Scornet D."/>
            <person name="Allen A.E."/>
            <person name="Amoutzias G."/>
            <person name="Anthouard V."/>
            <person name="Artiguenave F."/>
            <person name="Aury J.M."/>
            <person name="Badger J.H."/>
            <person name="Beszteri B."/>
            <person name="Billiau K."/>
            <person name="Bonnet E."/>
            <person name="Bothwell J.H."/>
            <person name="Bowler C."/>
            <person name="Boyen C."/>
            <person name="Brownlee C."/>
            <person name="Carrano C.J."/>
            <person name="Charrier B."/>
            <person name="Cho G.Y."/>
            <person name="Coelho S.M."/>
            <person name="Collen J."/>
            <person name="Corre E."/>
            <person name="Da Silva C."/>
            <person name="Delage L."/>
            <person name="Delaroque N."/>
            <person name="Dittami S.M."/>
            <person name="Doulbeau S."/>
            <person name="Elias M."/>
            <person name="Farnham G."/>
            <person name="Gachon C.M."/>
            <person name="Gschloessl B."/>
            <person name="Heesch S."/>
            <person name="Jabbari K."/>
            <person name="Jubin C."/>
            <person name="Kawai H."/>
            <person name="Kimura K."/>
            <person name="Kloareg B."/>
            <person name="Kupper F.C."/>
            <person name="Lang D."/>
            <person name="Le Bail A."/>
            <person name="Leblanc C."/>
            <person name="Lerouge P."/>
            <person name="Lohr M."/>
            <person name="Lopez P.J."/>
            <person name="Martens C."/>
            <person name="Maumus F."/>
            <person name="Michel G."/>
            <person name="Miranda-Saavedra D."/>
            <person name="Morales J."/>
            <person name="Moreau H."/>
            <person name="Motomura T."/>
            <person name="Nagasato C."/>
            <person name="Napoli C.A."/>
            <person name="Nelson D.R."/>
            <person name="Nyvall-Collen P."/>
            <person name="Peters A.F."/>
            <person name="Pommier C."/>
            <person name="Potin P."/>
            <person name="Poulain J."/>
            <person name="Quesneville H."/>
            <person name="Read B."/>
            <person name="Rensing S.A."/>
            <person name="Ritter A."/>
            <person name="Rousvoal S."/>
            <person name="Samanta M."/>
            <person name="Samson G."/>
            <person name="Schroeder D.C."/>
            <person name="Segurens B."/>
            <person name="Strittmatter M."/>
            <person name="Tonon T."/>
            <person name="Tregear J.W."/>
            <person name="Valentin K."/>
            <person name="von Dassow P."/>
            <person name="Yamagishi T."/>
            <person name="Van de Peer Y."/>
            <person name="Wincker P."/>
        </authorList>
    </citation>
    <scope>NUCLEOTIDE SEQUENCE [LARGE SCALE GENOMIC DNA]</scope>
    <source>
        <strain evidence="7">Ec32 / CCAP1310/4</strain>
    </source>
</reference>
<protein>
    <submittedName>
        <fullName evidence="6">C-myb-like transcription factor</fullName>
    </submittedName>
</protein>
<evidence type="ECO:0000256" key="2">
    <source>
        <dbReference type="ARBA" id="ARBA00023125"/>
    </source>
</evidence>